<evidence type="ECO:0000313" key="2">
    <source>
        <dbReference type="WBParaSite" id="Minc3s06619g40077"/>
    </source>
</evidence>
<accession>A0A914NQE9</accession>
<keyword evidence="1" id="KW-1185">Reference proteome</keyword>
<protein>
    <submittedName>
        <fullName evidence="2">CUB domain-containing protein</fullName>
    </submittedName>
</protein>
<dbReference type="WBParaSite" id="Minc3s06619g40077">
    <property type="protein sequence ID" value="Minc3s06619g40077"/>
    <property type="gene ID" value="Minc3s06619g40077"/>
</dbReference>
<proteinExistence type="predicted"/>
<dbReference type="InterPro" id="IPR035914">
    <property type="entry name" value="Sperma_CUB_dom_sf"/>
</dbReference>
<name>A0A914NQE9_MELIC</name>
<reference evidence="2" key="1">
    <citation type="submission" date="2022-11" db="UniProtKB">
        <authorList>
            <consortium name="WormBaseParasite"/>
        </authorList>
    </citation>
    <scope>IDENTIFICATION</scope>
</reference>
<sequence>MVLTATLGPSKGCGGPLKAVENEWKKLNVPIDPQTENYYPNLRCEWNIEAERGNLIEIRLIELKLEQKPPQQEQQQNSVNSTLANYAEFRAIKSDCGGAFLAGQECCRWFLYTEKQQPLEVIFEQFSFPSTSGNCLDEFLELRDVGALSECQRSCLCYRAITRKKRKNYTYMWR</sequence>
<evidence type="ECO:0000313" key="1">
    <source>
        <dbReference type="Proteomes" id="UP000887563"/>
    </source>
</evidence>
<dbReference type="Proteomes" id="UP000887563">
    <property type="component" value="Unplaced"/>
</dbReference>
<dbReference type="SUPFAM" id="SSF49854">
    <property type="entry name" value="Spermadhesin, CUB domain"/>
    <property type="match status" value="1"/>
</dbReference>
<dbReference type="Gene3D" id="2.60.120.290">
    <property type="entry name" value="Spermadhesin, CUB domain"/>
    <property type="match status" value="1"/>
</dbReference>
<dbReference type="AlphaFoldDB" id="A0A914NQE9"/>
<organism evidence="1 2">
    <name type="scientific">Meloidogyne incognita</name>
    <name type="common">Southern root-knot nematode worm</name>
    <name type="synonym">Oxyuris incognita</name>
    <dbReference type="NCBI Taxonomy" id="6306"/>
    <lineage>
        <taxon>Eukaryota</taxon>
        <taxon>Metazoa</taxon>
        <taxon>Ecdysozoa</taxon>
        <taxon>Nematoda</taxon>
        <taxon>Chromadorea</taxon>
        <taxon>Rhabditida</taxon>
        <taxon>Tylenchina</taxon>
        <taxon>Tylenchomorpha</taxon>
        <taxon>Tylenchoidea</taxon>
        <taxon>Meloidogynidae</taxon>
        <taxon>Meloidogyninae</taxon>
        <taxon>Meloidogyne</taxon>
        <taxon>Meloidogyne incognita group</taxon>
    </lineage>
</organism>